<evidence type="ECO:0000313" key="3">
    <source>
        <dbReference type="EMBL" id="KUL66987.1"/>
    </source>
</evidence>
<accession>A0A0X3XCW2</accession>
<proteinExistence type="predicted"/>
<keyword evidence="2" id="KW-0812">Transmembrane</keyword>
<dbReference type="AlphaFoldDB" id="A0A0X3XCW2"/>
<evidence type="ECO:0000313" key="4">
    <source>
        <dbReference type="Proteomes" id="UP000053413"/>
    </source>
</evidence>
<dbReference type="Proteomes" id="UP000053413">
    <property type="component" value="Unassembled WGS sequence"/>
</dbReference>
<keyword evidence="2" id="KW-0472">Membrane</keyword>
<organism evidence="3 4">
    <name type="scientific">Streptomyces violaceusniger</name>
    <dbReference type="NCBI Taxonomy" id="68280"/>
    <lineage>
        <taxon>Bacteria</taxon>
        <taxon>Bacillati</taxon>
        <taxon>Actinomycetota</taxon>
        <taxon>Actinomycetes</taxon>
        <taxon>Kitasatosporales</taxon>
        <taxon>Streptomycetaceae</taxon>
        <taxon>Streptomyces</taxon>
        <taxon>Streptomyces violaceusniger group</taxon>
    </lineage>
</organism>
<feature type="region of interest" description="Disordered" evidence="1">
    <location>
        <begin position="182"/>
        <end position="206"/>
    </location>
</feature>
<evidence type="ECO:0000256" key="1">
    <source>
        <dbReference type="SAM" id="MobiDB-lite"/>
    </source>
</evidence>
<dbReference type="EMBL" id="LLZJ01000004">
    <property type="protein sequence ID" value="KUL66987.1"/>
    <property type="molecule type" value="Genomic_DNA"/>
</dbReference>
<keyword evidence="2" id="KW-1133">Transmembrane helix</keyword>
<protein>
    <submittedName>
        <fullName evidence="3">Uncharacterized protein</fullName>
    </submittedName>
</protein>
<comment type="caution">
    <text evidence="3">The sequence shown here is derived from an EMBL/GenBank/DDBJ whole genome shotgun (WGS) entry which is preliminary data.</text>
</comment>
<gene>
    <name evidence="3" type="ORF">ADL28_02495</name>
</gene>
<sequence>MRGTVEALLGVHMMKAVVRSEARCRVPMKRKTRILLAGLASVGGAVVGAGMLHNRRPDRRERLYATVYSEPGYMGRYERLTWNGGKREVVPLNRIKLPRIGSIRLERLVYRFQPDVRLPNPYFLWHALTERLDPSDPEEGIVGFIAMHQLAGMFSMGLWEPVRESEARSGVRLWAGRPGYPLPARDRGGPSGKAASGGSPWRDVLANTPDLGPWSTRARYLELGYHGGSGARR</sequence>
<evidence type="ECO:0000256" key="2">
    <source>
        <dbReference type="SAM" id="Phobius"/>
    </source>
</evidence>
<reference evidence="4" key="1">
    <citation type="submission" date="2015-10" db="EMBL/GenBank/DDBJ databases">
        <authorList>
            <person name="Ju K.-S."/>
            <person name="Doroghazi J.R."/>
            <person name="Metcalf W.W."/>
        </authorList>
    </citation>
    <scope>NUCLEOTIDE SEQUENCE [LARGE SCALE GENOMIC DNA]</scope>
    <source>
        <strain evidence="4">NRRL F-8817</strain>
    </source>
</reference>
<name>A0A0X3XCW2_STRVO</name>
<feature type="transmembrane region" description="Helical" evidence="2">
    <location>
        <begin position="34"/>
        <end position="52"/>
    </location>
</feature>